<dbReference type="InterPro" id="IPR002885">
    <property type="entry name" value="PPR_rpt"/>
</dbReference>
<dbReference type="OrthoDB" id="185373at2759"/>
<dbReference type="PANTHER" id="PTHR47926">
    <property type="entry name" value="PENTATRICOPEPTIDE REPEAT-CONTAINING PROTEIN"/>
    <property type="match status" value="1"/>
</dbReference>
<organism evidence="3 4">
    <name type="scientific">Prunus yedoensis var. nudiflora</name>
    <dbReference type="NCBI Taxonomy" id="2094558"/>
    <lineage>
        <taxon>Eukaryota</taxon>
        <taxon>Viridiplantae</taxon>
        <taxon>Streptophyta</taxon>
        <taxon>Embryophyta</taxon>
        <taxon>Tracheophyta</taxon>
        <taxon>Spermatophyta</taxon>
        <taxon>Magnoliopsida</taxon>
        <taxon>eudicotyledons</taxon>
        <taxon>Gunneridae</taxon>
        <taxon>Pentapetalae</taxon>
        <taxon>rosids</taxon>
        <taxon>fabids</taxon>
        <taxon>Rosales</taxon>
        <taxon>Rosaceae</taxon>
        <taxon>Amygdaloideae</taxon>
        <taxon>Amygdaleae</taxon>
        <taxon>Prunus</taxon>
    </lineage>
</organism>
<sequence>MSVMEAIPANPANSRALQHACARSGLVREGEQVHARVLANGFGSNVFVQTSLVNLYAISGGPGCGVEYARRVFDDMGERSVVSWNSLLAGYIRCRNVDGARQVFYEMPERNIVSWTTMIAGCAQNGRCKQALSLFGQMRKSNVELDQVASGSVIGLC</sequence>
<dbReference type="NCBIfam" id="TIGR00756">
    <property type="entry name" value="PPR"/>
    <property type="match status" value="2"/>
</dbReference>
<dbReference type="Pfam" id="PF13041">
    <property type="entry name" value="PPR_2"/>
    <property type="match status" value="1"/>
</dbReference>
<protein>
    <submittedName>
        <fullName evidence="3">Pentatricopeptide repeat-containing protein</fullName>
    </submittedName>
</protein>
<evidence type="ECO:0000313" key="3">
    <source>
        <dbReference type="EMBL" id="PQQ20505.1"/>
    </source>
</evidence>
<feature type="repeat" description="PPR" evidence="2">
    <location>
        <begin position="80"/>
        <end position="110"/>
    </location>
</feature>
<evidence type="ECO:0000313" key="4">
    <source>
        <dbReference type="Proteomes" id="UP000250321"/>
    </source>
</evidence>
<dbReference type="InterPro" id="IPR046960">
    <property type="entry name" value="PPR_At4g14850-like_plant"/>
</dbReference>
<comment type="caution">
    <text evidence="3">The sequence shown here is derived from an EMBL/GenBank/DDBJ whole genome shotgun (WGS) entry which is preliminary data.</text>
</comment>
<dbReference type="PROSITE" id="PS51375">
    <property type="entry name" value="PPR"/>
    <property type="match status" value="2"/>
</dbReference>
<dbReference type="EMBL" id="PJQY01000035">
    <property type="protein sequence ID" value="PQQ20505.1"/>
    <property type="molecule type" value="Genomic_DNA"/>
</dbReference>
<name>A0A314ZKN3_PRUYE</name>
<accession>A0A314ZKN3</accession>
<keyword evidence="4" id="KW-1185">Reference proteome</keyword>
<dbReference type="STRING" id="2094558.A0A314ZKN3"/>
<evidence type="ECO:0000256" key="2">
    <source>
        <dbReference type="PROSITE-ProRule" id="PRU00708"/>
    </source>
</evidence>
<proteinExistence type="predicted"/>
<dbReference type="GO" id="GO:0009451">
    <property type="term" value="P:RNA modification"/>
    <property type="evidence" value="ECO:0007669"/>
    <property type="project" value="InterPro"/>
</dbReference>
<evidence type="ECO:0000256" key="1">
    <source>
        <dbReference type="ARBA" id="ARBA00022737"/>
    </source>
</evidence>
<keyword evidence="1" id="KW-0677">Repeat</keyword>
<dbReference type="AlphaFoldDB" id="A0A314ZKN3"/>
<dbReference type="Proteomes" id="UP000250321">
    <property type="component" value="Unassembled WGS sequence"/>
</dbReference>
<dbReference type="Gene3D" id="1.25.40.10">
    <property type="entry name" value="Tetratricopeptide repeat domain"/>
    <property type="match status" value="1"/>
</dbReference>
<gene>
    <name evidence="3" type="ORF">Pyn_22304</name>
</gene>
<feature type="repeat" description="PPR" evidence="2">
    <location>
        <begin position="111"/>
        <end position="145"/>
    </location>
</feature>
<reference evidence="3 4" key="1">
    <citation type="submission" date="2018-02" db="EMBL/GenBank/DDBJ databases">
        <title>Draft genome of wild Prunus yedoensis var. nudiflora.</title>
        <authorList>
            <person name="Baek S."/>
            <person name="Kim J.-H."/>
            <person name="Choi K."/>
            <person name="Kim G.-B."/>
            <person name="Cho A."/>
            <person name="Jang H."/>
            <person name="Shin C.-H."/>
            <person name="Yu H.-J."/>
            <person name="Mun J.-H."/>
        </authorList>
    </citation>
    <scope>NUCLEOTIDE SEQUENCE [LARGE SCALE GENOMIC DNA]</scope>
    <source>
        <strain evidence="4">cv. Jeju island</strain>
        <tissue evidence="3">Leaf</tissue>
    </source>
</reference>
<dbReference type="InterPro" id="IPR011990">
    <property type="entry name" value="TPR-like_helical_dom_sf"/>
</dbReference>
<dbReference type="GO" id="GO:0003723">
    <property type="term" value="F:RNA binding"/>
    <property type="evidence" value="ECO:0007669"/>
    <property type="project" value="InterPro"/>
</dbReference>
<dbReference type="PANTHER" id="PTHR47926:SF526">
    <property type="entry name" value="PENTACOTRIPEPTIDE-REPEAT REGION OF PRORP DOMAIN-CONTAINING PROTEIN"/>
    <property type="match status" value="1"/>
</dbReference>